<gene>
    <name evidence="2" type="ORF">OS133_07040</name>
    <name evidence="3" type="ORF">OS134_11000</name>
</gene>
<dbReference type="Pfam" id="PF13401">
    <property type="entry name" value="AAA_22"/>
    <property type="match status" value="1"/>
</dbReference>
<dbReference type="InterPro" id="IPR052026">
    <property type="entry name" value="ExeA_AAA_ATPase_DNA-bind"/>
</dbReference>
<dbReference type="SUPFAM" id="SSF52540">
    <property type="entry name" value="P-loop containing nucleoside triphosphate hydrolases"/>
    <property type="match status" value="1"/>
</dbReference>
<dbReference type="SMART" id="SM00382">
    <property type="entry name" value="AAA"/>
    <property type="match status" value="1"/>
</dbReference>
<proteinExistence type="predicted"/>
<keyword evidence="5" id="KW-1185">Reference proteome</keyword>
<keyword evidence="2" id="KW-0067">ATP-binding</keyword>
<sequence length="244" mass="27731">MKHKIVEVKNVLRTQDMFANLQSRSDITPGIGLIHGASGFGKTTTVTYMVNQLTSMGNLPAFVRCCATDTPSSFLARVMKELGCEPIFPLRKSVDFIINTMNEQQISLFVDEADHIIGQSKTMETIRDIYDATELPVVLIGMEEIARRISHRKQLFNRISEWIEFMPADNEDVSMFATELLEIDVTVGEDLLDYIRQRSGGEVRRTLIALEKIERFALSNELDFVDKAVWGDGQLFLNHSRRQV</sequence>
<dbReference type="GO" id="GO:0016887">
    <property type="term" value="F:ATP hydrolysis activity"/>
    <property type="evidence" value="ECO:0007669"/>
    <property type="project" value="InterPro"/>
</dbReference>
<dbReference type="RefSeq" id="WP_310654410.1">
    <property type="nucleotide sequence ID" value="NZ_JAPMLA010000009.1"/>
</dbReference>
<dbReference type="Proteomes" id="UP001259340">
    <property type="component" value="Unassembled WGS sequence"/>
</dbReference>
<dbReference type="EMBL" id="JAPMLD010000003">
    <property type="protein sequence ID" value="MDW4824585.1"/>
    <property type="molecule type" value="Genomic_DNA"/>
</dbReference>
<evidence type="ECO:0000313" key="2">
    <source>
        <dbReference type="EMBL" id="MDR8523444.1"/>
    </source>
</evidence>
<organism evidence="2 4">
    <name type="scientific">Shewanella fidelis</name>
    <dbReference type="NCBI Taxonomy" id="173509"/>
    <lineage>
        <taxon>Bacteria</taxon>
        <taxon>Pseudomonadati</taxon>
        <taxon>Pseudomonadota</taxon>
        <taxon>Gammaproteobacteria</taxon>
        <taxon>Alteromonadales</taxon>
        <taxon>Shewanellaceae</taxon>
        <taxon>Shewanella</taxon>
    </lineage>
</organism>
<dbReference type="PANTHER" id="PTHR35894:SF5">
    <property type="entry name" value="MU-LIKE PROPHAGE FLUMU DNA TRANSPOSITION PROTEIN B"/>
    <property type="match status" value="1"/>
</dbReference>
<dbReference type="InterPro" id="IPR049945">
    <property type="entry name" value="AAA_22"/>
</dbReference>
<accession>A0AAW8NNQ1</accession>
<keyword evidence="2" id="KW-0547">Nucleotide-binding</keyword>
<evidence type="ECO:0000313" key="3">
    <source>
        <dbReference type="EMBL" id="MDW4824585.1"/>
    </source>
</evidence>
<dbReference type="PANTHER" id="PTHR35894">
    <property type="entry name" value="GENERAL SECRETION PATHWAY PROTEIN A-RELATED"/>
    <property type="match status" value="1"/>
</dbReference>
<dbReference type="EMBL" id="JAPMLE010000001">
    <property type="protein sequence ID" value="MDR8523444.1"/>
    <property type="molecule type" value="Genomic_DNA"/>
</dbReference>
<dbReference type="InterPro" id="IPR003593">
    <property type="entry name" value="AAA+_ATPase"/>
</dbReference>
<reference evidence="3 5" key="1">
    <citation type="journal article" date="2022" name="bioRxiv">
        <title>Prophages regulate Shewanella fidelis 3313 motility and biofilm formation: implications for gut colonization dynamics in Ciona robusta.</title>
        <authorList>
            <person name="Natarajan O."/>
            <person name="Gibboney S.L."/>
            <person name="Young M.N."/>
            <person name="Lim S.J."/>
            <person name="Pluta N."/>
            <person name="Atkinson C.G."/>
            <person name="Leigh B.A."/>
            <person name="Liberti A."/>
            <person name="Kees E.D."/>
            <person name="Breitbart M."/>
            <person name="Gralnick J.A."/>
            <person name="Dishaw L.J."/>
        </authorList>
    </citation>
    <scope>NUCLEOTIDE SEQUENCE [LARGE SCALE GENOMIC DNA]</scope>
    <source>
        <strain evidence="3 5">JG4066</strain>
    </source>
</reference>
<comment type="caution">
    <text evidence="2">The sequence shown here is derived from an EMBL/GenBank/DDBJ whole genome shotgun (WGS) entry which is preliminary data.</text>
</comment>
<dbReference type="AlphaFoldDB" id="A0AAW8NNQ1"/>
<evidence type="ECO:0000313" key="4">
    <source>
        <dbReference type="Proteomes" id="UP001259340"/>
    </source>
</evidence>
<evidence type="ECO:0000259" key="1">
    <source>
        <dbReference type="SMART" id="SM00382"/>
    </source>
</evidence>
<dbReference type="Gene3D" id="3.40.50.300">
    <property type="entry name" value="P-loop containing nucleotide triphosphate hydrolases"/>
    <property type="match status" value="1"/>
</dbReference>
<dbReference type="GO" id="GO:0005524">
    <property type="term" value="F:ATP binding"/>
    <property type="evidence" value="ECO:0007669"/>
    <property type="project" value="UniProtKB-KW"/>
</dbReference>
<dbReference type="Proteomes" id="UP001271263">
    <property type="component" value="Unassembled WGS sequence"/>
</dbReference>
<dbReference type="InterPro" id="IPR027417">
    <property type="entry name" value="P-loop_NTPase"/>
</dbReference>
<name>A0AAW8NNQ1_9GAMM</name>
<reference evidence="2" key="2">
    <citation type="submission" date="2022-11" db="EMBL/GenBank/DDBJ databases">
        <title>Prophages regulate Shewanella fidelis motility and biofilm formation: implications for gut colonization dynamics in Ciona robusta.</title>
        <authorList>
            <person name="Natarajan O."/>
            <person name="Gibboney S.L."/>
            <person name="Young M.N."/>
            <person name="Lim S.J."/>
            <person name="Pluta N."/>
            <person name="Atkinson C.G.F."/>
            <person name="Leigh B.A."/>
            <person name="Liberti A."/>
            <person name="Kees E."/>
            <person name="Breitbart M."/>
            <person name="Gralnick J."/>
            <person name="Dishaw L.J."/>
        </authorList>
    </citation>
    <scope>NUCLEOTIDE SEQUENCE</scope>
    <source>
        <strain evidence="2">3313</strain>
    </source>
</reference>
<feature type="domain" description="AAA+ ATPase" evidence="1">
    <location>
        <begin position="28"/>
        <end position="160"/>
    </location>
</feature>
<evidence type="ECO:0000313" key="5">
    <source>
        <dbReference type="Proteomes" id="UP001271263"/>
    </source>
</evidence>
<protein>
    <submittedName>
        <fullName evidence="2">ATP-binding protein</fullName>
    </submittedName>
</protein>